<dbReference type="Pfam" id="PF02678">
    <property type="entry name" value="Pirin"/>
    <property type="match status" value="1"/>
</dbReference>
<dbReference type="PIRSF" id="PIRSF006232">
    <property type="entry name" value="Pirin"/>
    <property type="match status" value="1"/>
</dbReference>
<dbReference type="CDD" id="cd02910">
    <property type="entry name" value="cupin_Yhhw_N"/>
    <property type="match status" value="1"/>
</dbReference>
<evidence type="ECO:0000259" key="4">
    <source>
        <dbReference type="Pfam" id="PF17954"/>
    </source>
</evidence>
<dbReference type="Pfam" id="PF17954">
    <property type="entry name" value="Pirin_C_2"/>
    <property type="match status" value="1"/>
</dbReference>
<dbReference type="Proteomes" id="UP001335729">
    <property type="component" value="Unassembled WGS sequence"/>
</dbReference>
<evidence type="ECO:0000256" key="2">
    <source>
        <dbReference type="RuleBase" id="RU003457"/>
    </source>
</evidence>
<feature type="domain" description="Quercetin 2,3-dioxygenase C-terminal cupin" evidence="4">
    <location>
        <begin position="155"/>
        <end position="234"/>
    </location>
</feature>
<organism evidence="5 6">
    <name type="scientific">Gordonia prachuapensis</name>
    <dbReference type="NCBI Taxonomy" id="3115651"/>
    <lineage>
        <taxon>Bacteria</taxon>
        <taxon>Bacillati</taxon>
        <taxon>Actinomycetota</taxon>
        <taxon>Actinomycetes</taxon>
        <taxon>Mycobacteriales</taxon>
        <taxon>Gordoniaceae</taxon>
        <taxon>Gordonia</taxon>
    </lineage>
</organism>
<comment type="similarity">
    <text evidence="1 2">Belongs to the pirin family.</text>
</comment>
<evidence type="ECO:0000313" key="5">
    <source>
        <dbReference type="EMBL" id="MEE4022224.1"/>
    </source>
</evidence>
<dbReference type="Gene3D" id="2.60.120.10">
    <property type="entry name" value="Jelly Rolls"/>
    <property type="match status" value="2"/>
</dbReference>
<reference evidence="5 6" key="1">
    <citation type="submission" date="2024-01" db="EMBL/GenBank/DDBJ databases">
        <title>Draft genome sequence of Gordonia sp. PKS22-38.</title>
        <authorList>
            <person name="Suphannarot A."/>
            <person name="Mingma R."/>
        </authorList>
    </citation>
    <scope>NUCLEOTIDE SEQUENCE [LARGE SCALE GENOMIC DNA]</scope>
    <source>
        <strain evidence="5 6">PKS22-38</strain>
    </source>
</reference>
<protein>
    <submittedName>
        <fullName evidence="5">Pirin family protein</fullName>
    </submittedName>
</protein>
<dbReference type="InterPro" id="IPR014710">
    <property type="entry name" value="RmlC-like_jellyroll"/>
</dbReference>
<dbReference type="PANTHER" id="PTHR43212">
    <property type="entry name" value="QUERCETIN 2,3-DIOXYGENASE"/>
    <property type="match status" value="1"/>
</dbReference>
<evidence type="ECO:0000259" key="3">
    <source>
        <dbReference type="Pfam" id="PF02678"/>
    </source>
</evidence>
<feature type="domain" description="Pirin N-terminal" evidence="3">
    <location>
        <begin position="9"/>
        <end position="127"/>
    </location>
</feature>
<evidence type="ECO:0000256" key="1">
    <source>
        <dbReference type="ARBA" id="ARBA00008416"/>
    </source>
</evidence>
<accession>A0ABU7MR33</accession>
<dbReference type="InterPro" id="IPR012093">
    <property type="entry name" value="Pirin"/>
</dbReference>
<name>A0ABU7MR33_9ACTN</name>
<proteinExistence type="inferred from homology"/>
<comment type="caution">
    <text evidence="5">The sequence shown here is derived from an EMBL/GenBank/DDBJ whole genome shotgun (WGS) entry which is preliminary data.</text>
</comment>
<keyword evidence="6" id="KW-1185">Reference proteome</keyword>
<dbReference type="InterPro" id="IPR003829">
    <property type="entry name" value="Pirin_N_dom"/>
</dbReference>
<dbReference type="InterPro" id="IPR041602">
    <property type="entry name" value="Quercetinase_C"/>
</dbReference>
<dbReference type="PANTHER" id="PTHR43212:SF3">
    <property type="entry name" value="QUERCETIN 2,3-DIOXYGENASE"/>
    <property type="match status" value="1"/>
</dbReference>
<dbReference type="RefSeq" id="WP_330503529.1">
    <property type="nucleotide sequence ID" value="NZ_JAZDUE010000002.1"/>
</dbReference>
<dbReference type="EMBL" id="JAZDUE010000002">
    <property type="protein sequence ID" value="MEE4022224.1"/>
    <property type="molecule type" value="Genomic_DNA"/>
</dbReference>
<evidence type="ECO:0000313" key="6">
    <source>
        <dbReference type="Proteomes" id="UP001335729"/>
    </source>
</evidence>
<dbReference type="SUPFAM" id="SSF51182">
    <property type="entry name" value="RmlC-like cupins"/>
    <property type="match status" value="1"/>
</dbReference>
<gene>
    <name evidence="5" type="ORF">V1Y59_03955</name>
</gene>
<sequence>MDFSVIPAVDRAVTTTDWLTSRHSFSFGDHYDPSNTNHGSLLVNNDDVVAPLQGFDPHPHRESEIVTWVTSGSLVHRDSEGHSGIVYPGLAQRMSAGTGVLHSERNDTWSERPGAGTVPVRFVQMWVMPDEAGLAPSYAAADIADELTAGRLVPVASGDPHRDSAIRIANRTATMYAARLDSSSVIELPAGRHTHLFVTQGSVRIEGRTLSEGDAVRGGDLGGTRLTAGDEAEVNHAEVNVAEVLIWVMDRDLRELLG</sequence>
<dbReference type="InterPro" id="IPR011051">
    <property type="entry name" value="RmlC_Cupin_sf"/>
</dbReference>